<feature type="domain" description="DNL-type" evidence="6">
    <location>
        <begin position="85"/>
        <end position="185"/>
    </location>
</feature>
<keyword evidence="3" id="KW-0862">Zinc</keyword>
<dbReference type="PROSITE" id="PS51501">
    <property type="entry name" value="ZF_DNL"/>
    <property type="match status" value="1"/>
</dbReference>
<sequence>MSRLATHSEALGLARRAFTPIGVASLLPGFSRPFRYAHLRSTALPQHRLRPPLLREIQPRHFHACPRLRQEQEQHGQSQPLGEIKPRLSLTFTCTAAGCGHRSTHEFSKQAYTKGIVLVQCPGCHNRHLIADHLGWFTESSNEPRTVEEMVAAKGGSVKRGFKFSDGEGGHAIEIEPENDSIDSK</sequence>
<keyword evidence="1" id="KW-0479">Metal-binding</keyword>
<dbReference type="InterPro" id="IPR024158">
    <property type="entry name" value="Mt_import_TIM15"/>
</dbReference>
<dbReference type="EMBL" id="JAPDMZ010000305">
    <property type="protein sequence ID" value="KAK0544080.1"/>
    <property type="molecule type" value="Genomic_DNA"/>
</dbReference>
<organism evidence="7 8">
    <name type="scientific">Tilletia horrida</name>
    <dbReference type="NCBI Taxonomy" id="155126"/>
    <lineage>
        <taxon>Eukaryota</taxon>
        <taxon>Fungi</taxon>
        <taxon>Dikarya</taxon>
        <taxon>Basidiomycota</taxon>
        <taxon>Ustilaginomycotina</taxon>
        <taxon>Exobasidiomycetes</taxon>
        <taxon>Tilletiales</taxon>
        <taxon>Tilletiaceae</taxon>
        <taxon>Tilletia</taxon>
    </lineage>
</organism>
<dbReference type="Pfam" id="PF05180">
    <property type="entry name" value="zf-DNL"/>
    <property type="match status" value="1"/>
</dbReference>
<keyword evidence="2 4" id="KW-0863">Zinc-finger</keyword>
<dbReference type="PANTHER" id="PTHR20922:SF13">
    <property type="entry name" value="DNL-TYPE ZINC FINGER PROTEIN"/>
    <property type="match status" value="1"/>
</dbReference>
<evidence type="ECO:0000256" key="2">
    <source>
        <dbReference type="ARBA" id="ARBA00022771"/>
    </source>
</evidence>
<evidence type="ECO:0000256" key="5">
    <source>
        <dbReference type="SAM" id="MobiDB-lite"/>
    </source>
</evidence>
<dbReference type="InterPro" id="IPR007853">
    <property type="entry name" value="Znf_DNL-typ"/>
</dbReference>
<dbReference type="Proteomes" id="UP001176517">
    <property type="component" value="Unassembled WGS sequence"/>
</dbReference>
<dbReference type="GO" id="GO:0050821">
    <property type="term" value="P:protein stabilization"/>
    <property type="evidence" value="ECO:0007669"/>
    <property type="project" value="TreeGrafter"/>
</dbReference>
<dbReference type="GO" id="GO:0008270">
    <property type="term" value="F:zinc ion binding"/>
    <property type="evidence" value="ECO:0007669"/>
    <property type="project" value="UniProtKB-KW"/>
</dbReference>
<evidence type="ECO:0000256" key="4">
    <source>
        <dbReference type="PROSITE-ProRule" id="PRU00834"/>
    </source>
</evidence>
<dbReference type="GO" id="GO:0005739">
    <property type="term" value="C:mitochondrion"/>
    <property type="evidence" value="ECO:0007669"/>
    <property type="project" value="TreeGrafter"/>
</dbReference>
<dbReference type="PANTHER" id="PTHR20922">
    <property type="entry name" value="DNL-TYPE ZINC FINGER PROTEIN"/>
    <property type="match status" value="1"/>
</dbReference>
<proteinExistence type="predicted"/>
<evidence type="ECO:0000259" key="6">
    <source>
        <dbReference type="PROSITE" id="PS51501"/>
    </source>
</evidence>
<dbReference type="GO" id="GO:0030150">
    <property type="term" value="P:protein import into mitochondrial matrix"/>
    <property type="evidence" value="ECO:0007669"/>
    <property type="project" value="TreeGrafter"/>
</dbReference>
<evidence type="ECO:0000313" key="7">
    <source>
        <dbReference type="EMBL" id="KAK0544080.1"/>
    </source>
</evidence>
<accession>A0AAN6JPJ7</accession>
<evidence type="ECO:0000313" key="8">
    <source>
        <dbReference type="Proteomes" id="UP001176517"/>
    </source>
</evidence>
<dbReference type="GO" id="GO:0006457">
    <property type="term" value="P:protein folding"/>
    <property type="evidence" value="ECO:0007669"/>
    <property type="project" value="TreeGrafter"/>
</dbReference>
<feature type="compositionally biased region" description="Acidic residues" evidence="5">
    <location>
        <begin position="175"/>
        <end position="185"/>
    </location>
</feature>
<protein>
    <recommendedName>
        <fullName evidence="6">DNL-type domain-containing protein</fullName>
    </recommendedName>
</protein>
<comment type="caution">
    <text evidence="7">The sequence shown here is derived from an EMBL/GenBank/DDBJ whole genome shotgun (WGS) entry which is preliminary data.</text>
</comment>
<dbReference type="AlphaFoldDB" id="A0AAN6JPJ7"/>
<gene>
    <name evidence="7" type="ORF">OC846_006193</name>
</gene>
<evidence type="ECO:0000256" key="3">
    <source>
        <dbReference type="ARBA" id="ARBA00022833"/>
    </source>
</evidence>
<dbReference type="GO" id="GO:0051087">
    <property type="term" value="F:protein-folding chaperone binding"/>
    <property type="evidence" value="ECO:0007669"/>
    <property type="project" value="TreeGrafter"/>
</dbReference>
<feature type="compositionally biased region" description="Basic and acidic residues" evidence="5">
    <location>
        <begin position="163"/>
        <end position="174"/>
    </location>
</feature>
<name>A0AAN6JPJ7_9BASI</name>
<evidence type="ECO:0000256" key="1">
    <source>
        <dbReference type="ARBA" id="ARBA00022723"/>
    </source>
</evidence>
<keyword evidence="8" id="KW-1185">Reference proteome</keyword>
<reference evidence="7" key="1">
    <citation type="journal article" date="2023" name="PhytoFront">
        <title>Draft Genome Resources of Seven Strains of Tilletia horrida, Causal Agent of Kernel Smut of Rice.</title>
        <authorList>
            <person name="Khanal S."/>
            <person name="Antony Babu S."/>
            <person name="Zhou X.G."/>
        </authorList>
    </citation>
    <scope>NUCLEOTIDE SEQUENCE</scope>
    <source>
        <strain evidence="7">TX6</strain>
    </source>
</reference>
<feature type="region of interest" description="Disordered" evidence="5">
    <location>
        <begin position="160"/>
        <end position="185"/>
    </location>
</feature>